<dbReference type="Proteomes" id="UP000309340">
    <property type="component" value="Unassembled WGS sequence"/>
</dbReference>
<protein>
    <recommendedName>
        <fullName evidence="17">CFEM domain-containing protein</fullName>
    </recommendedName>
</protein>
<keyword evidence="9 16" id="KW-0732">Signal</keyword>
<gene>
    <name evidence="18" type="ORF">B0A55_02073</name>
</gene>
<evidence type="ECO:0000256" key="16">
    <source>
        <dbReference type="SAM" id="SignalP"/>
    </source>
</evidence>
<keyword evidence="8 15" id="KW-0479">Metal-binding</keyword>
<proteinExistence type="inferred from homology"/>
<feature type="disulfide bond" evidence="15">
    <location>
        <begin position="30"/>
        <end position="70"/>
    </location>
</feature>
<evidence type="ECO:0000256" key="12">
    <source>
        <dbReference type="ARBA" id="ARBA00023157"/>
    </source>
</evidence>
<keyword evidence="11" id="KW-0472">Membrane</keyword>
<dbReference type="GO" id="GO:0098552">
    <property type="term" value="C:side of membrane"/>
    <property type="evidence" value="ECO:0007669"/>
    <property type="project" value="UniProtKB-KW"/>
</dbReference>
<dbReference type="GO" id="GO:0046872">
    <property type="term" value="F:metal ion binding"/>
    <property type="evidence" value="ECO:0007669"/>
    <property type="project" value="UniProtKB-UniRule"/>
</dbReference>
<evidence type="ECO:0000256" key="7">
    <source>
        <dbReference type="ARBA" id="ARBA00022622"/>
    </source>
</evidence>
<evidence type="ECO:0000256" key="9">
    <source>
        <dbReference type="ARBA" id="ARBA00022729"/>
    </source>
</evidence>
<feature type="domain" description="CFEM" evidence="17">
    <location>
        <begin position="2"/>
        <end position="113"/>
    </location>
</feature>
<comment type="caution">
    <text evidence="18">The sequence shown here is derived from an EMBL/GenBank/DDBJ whole genome shotgun (WGS) entry which is preliminary data.</text>
</comment>
<evidence type="ECO:0000313" key="19">
    <source>
        <dbReference type="Proteomes" id="UP000309340"/>
    </source>
</evidence>
<dbReference type="Pfam" id="PF05730">
    <property type="entry name" value="CFEM"/>
    <property type="match status" value="1"/>
</dbReference>
<feature type="chain" id="PRO_5020493729" description="CFEM domain-containing protein" evidence="16">
    <location>
        <begin position="20"/>
        <end position="203"/>
    </location>
</feature>
<keyword evidence="5" id="KW-0964">Secreted</keyword>
<evidence type="ECO:0000256" key="11">
    <source>
        <dbReference type="ARBA" id="ARBA00023136"/>
    </source>
</evidence>
<dbReference type="InterPro" id="IPR051735">
    <property type="entry name" value="CFEM_domain"/>
</dbReference>
<organism evidence="18 19">
    <name type="scientific">Friedmanniomyces simplex</name>
    <dbReference type="NCBI Taxonomy" id="329884"/>
    <lineage>
        <taxon>Eukaryota</taxon>
        <taxon>Fungi</taxon>
        <taxon>Dikarya</taxon>
        <taxon>Ascomycota</taxon>
        <taxon>Pezizomycotina</taxon>
        <taxon>Dothideomycetes</taxon>
        <taxon>Dothideomycetidae</taxon>
        <taxon>Mycosphaerellales</taxon>
        <taxon>Teratosphaeriaceae</taxon>
        <taxon>Friedmanniomyces</taxon>
    </lineage>
</organism>
<dbReference type="SMART" id="SM00747">
    <property type="entry name" value="CFEM"/>
    <property type="match status" value="1"/>
</dbReference>
<keyword evidence="7" id="KW-0336">GPI-anchor</keyword>
<dbReference type="PANTHER" id="PTHR37928">
    <property type="entry name" value="CFEM DOMAIN PROTEIN (AFU_ORTHOLOGUE AFUA_6G14090)"/>
    <property type="match status" value="1"/>
</dbReference>
<keyword evidence="14" id="KW-0449">Lipoprotein</keyword>
<dbReference type="PROSITE" id="PS52012">
    <property type="entry name" value="CFEM"/>
    <property type="match status" value="1"/>
</dbReference>
<evidence type="ECO:0000256" key="14">
    <source>
        <dbReference type="ARBA" id="ARBA00023288"/>
    </source>
</evidence>
<comment type="caution">
    <text evidence="15">Lacks conserved residue(s) required for the propagation of feature annotation.</text>
</comment>
<evidence type="ECO:0000256" key="2">
    <source>
        <dbReference type="ARBA" id="ARBA00004613"/>
    </source>
</evidence>
<dbReference type="STRING" id="329884.A0A4U0XU98"/>
<evidence type="ECO:0000256" key="4">
    <source>
        <dbReference type="ARBA" id="ARBA00022475"/>
    </source>
</evidence>
<keyword evidence="12 15" id="KW-1015">Disulfide bond</keyword>
<keyword evidence="6 15" id="KW-0349">Heme</keyword>
<dbReference type="GO" id="GO:0005886">
    <property type="term" value="C:plasma membrane"/>
    <property type="evidence" value="ECO:0007669"/>
    <property type="project" value="UniProtKB-SubCell"/>
</dbReference>
<comment type="similarity">
    <text evidence="3">Belongs to the RBT5 family.</text>
</comment>
<keyword evidence="4" id="KW-1003">Cell membrane</keyword>
<dbReference type="AlphaFoldDB" id="A0A4U0XU98"/>
<keyword evidence="10 15" id="KW-0408">Iron</keyword>
<dbReference type="EMBL" id="NAJQ01000052">
    <property type="protein sequence ID" value="TKA81372.1"/>
    <property type="molecule type" value="Genomic_DNA"/>
</dbReference>
<evidence type="ECO:0000256" key="8">
    <source>
        <dbReference type="ARBA" id="ARBA00022723"/>
    </source>
</evidence>
<reference evidence="18 19" key="1">
    <citation type="submission" date="2017-03" db="EMBL/GenBank/DDBJ databases">
        <title>Genomes of endolithic fungi from Antarctica.</title>
        <authorList>
            <person name="Coleine C."/>
            <person name="Masonjones S."/>
            <person name="Stajich J.E."/>
        </authorList>
    </citation>
    <scope>NUCLEOTIDE SEQUENCE [LARGE SCALE GENOMIC DNA]</scope>
    <source>
        <strain evidence="18 19">CCFEE 5184</strain>
    </source>
</reference>
<feature type="signal peptide" evidence="16">
    <location>
        <begin position="1"/>
        <end position="19"/>
    </location>
</feature>
<dbReference type="OrthoDB" id="3942638at2759"/>
<keyword evidence="13" id="KW-0325">Glycoprotein</keyword>
<dbReference type="InterPro" id="IPR008427">
    <property type="entry name" value="Extracellular_membr_CFEM_dom"/>
</dbReference>
<feature type="binding site" description="axial binding residue" evidence="15">
    <location>
        <position position="48"/>
    </location>
    <ligand>
        <name>heme</name>
        <dbReference type="ChEBI" id="CHEBI:30413"/>
    </ligand>
    <ligandPart>
        <name>Fe</name>
        <dbReference type="ChEBI" id="CHEBI:18248"/>
    </ligandPart>
</feature>
<feature type="disulfide bond" evidence="15">
    <location>
        <begin position="44"/>
        <end position="51"/>
    </location>
</feature>
<dbReference type="GO" id="GO:0005576">
    <property type="term" value="C:extracellular region"/>
    <property type="evidence" value="ECO:0007669"/>
    <property type="project" value="UniProtKB-SubCell"/>
</dbReference>
<dbReference type="PANTHER" id="PTHR37928:SF2">
    <property type="entry name" value="GPI ANCHORED CFEM DOMAIN PROTEIN (AFU_ORTHOLOGUE AFUA_6G10580)"/>
    <property type="match status" value="1"/>
</dbReference>
<evidence type="ECO:0000256" key="3">
    <source>
        <dbReference type="ARBA" id="ARBA00010031"/>
    </source>
</evidence>
<comment type="subcellular location">
    <subcellularLocation>
        <location evidence="1">Cell membrane</location>
        <topology evidence="1">Lipid-anchor</topology>
        <topology evidence="1">GPI-anchor</topology>
    </subcellularLocation>
    <subcellularLocation>
        <location evidence="2">Secreted</location>
    </subcellularLocation>
</comment>
<accession>A0A4U0XU98</accession>
<evidence type="ECO:0000256" key="1">
    <source>
        <dbReference type="ARBA" id="ARBA00004609"/>
    </source>
</evidence>
<evidence type="ECO:0000313" key="18">
    <source>
        <dbReference type="EMBL" id="TKA81372.1"/>
    </source>
</evidence>
<evidence type="ECO:0000256" key="5">
    <source>
        <dbReference type="ARBA" id="ARBA00022525"/>
    </source>
</evidence>
<evidence type="ECO:0000256" key="13">
    <source>
        <dbReference type="ARBA" id="ARBA00023180"/>
    </source>
</evidence>
<sequence>MQPLQIFLALALAFTAALAQTAAEAGLPQCAQEAFFAAIPPSGCQISDAHCICSNPSLLQAIHSAIQSACSPADQAAAAAFASNYCATSATSVSGSASATATETVGTSTVASLPSSISAPAATSAPSRTLVVDTTALTTSTMSAMMSSSAMTMTTAMSTASATSFAKPTNSSASGGVVYGGLGLRLVALAVGVGAMSVAFAEF</sequence>
<name>A0A4U0XU98_9PEZI</name>
<evidence type="ECO:0000256" key="10">
    <source>
        <dbReference type="ARBA" id="ARBA00023004"/>
    </source>
</evidence>
<feature type="disulfide bond" evidence="15">
    <location>
        <begin position="53"/>
        <end position="86"/>
    </location>
</feature>
<keyword evidence="19" id="KW-1185">Reference proteome</keyword>
<evidence type="ECO:0000256" key="15">
    <source>
        <dbReference type="PROSITE-ProRule" id="PRU01356"/>
    </source>
</evidence>
<evidence type="ECO:0000256" key="6">
    <source>
        <dbReference type="ARBA" id="ARBA00022617"/>
    </source>
</evidence>
<evidence type="ECO:0000259" key="17">
    <source>
        <dbReference type="PROSITE" id="PS52012"/>
    </source>
</evidence>